<dbReference type="InterPro" id="IPR047897">
    <property type="entry name" value="Synaptotagmin-15/17_C2A"/>
</dbReference>
<dbReference type="InterPro" id="IPR000008">
    <property type="entry name" value="C2_dom"/>
</dbReference>
<keyword evidence="3" id="KW-0732">Signal</keyword>
<gene>
    <name evidence="5" type="ORF">ODALV1_LOCUS8276</name>
</gene>
<name>A0ABP1Q900_9HEXA</name>
<feature type="region of interest" description="Disordered" evidence="2">
    <location>
        <begin position="164"/>
        <end position="224"/>
    </location>
</feature>
<feature type="chain" id="PRO_5046378959" description="C2 domain-containing protein" evidence="3">
    <location>
        <begin position="24"/>
        <end position="523"/>
    </location>
</feature>
<organism evidence="5 6">
    <name type="scientific">Orchesella dallaii</name>
    <dbReference type="NCBI Taxonomy" id="48710"/>
    <lineage>
        <taxon>Eukaryota</taxon>
        <taxon>Metazoa</taxon>
        <taxon>Ecdysozoa</taxon>
        <taxon>Arthropoda</taxon>
        <taxon>Hexapoda</taxon>
        <taxon>Collembola</taxon>
        <taxon>Entomobryomorpha</taxon>
        <taxon>Entomobryoidea</taxon>
        <taxon>Orchesellidae</taxon>
        <taxon>Orchesellinae</taxon>
        <taxon>Orchesella</taxon>
    </lineage>
</organism>
<dbReference type="SMART" id="SM00239">
    <property type="entry name" value="C2"/>
    <property type="match status" value="2"/>
</dbReference>
<reference evidence="5 6" key="1">
    <citation type="submission" date="2024-08" db="EMBL/GenBank/DDBJ databases">
        <authorList>
            <person name="Cucini C."/>
            <person name="Frati F."/>
        </authorList>
    </citation>
    <scope>NUCLEOTIDE SEQUENCE [LARGE SCALE GENOMIC DNA]</scope>
</reference>
<keyword evidence="6" id="KW-1185">Reference proteome</keyword>
<feature type="domain" description="C2" evidence="4">
    <location>
        <begin position="230"/>
        <end position="356"/>
    </location>
</feature>
<evidence type="ECO:0000313" key="6">
    <source>
        <dbReference type="Proteomes" id="UP001642540"/>
    </source>
</evidence>
<evidence type="ECO:0000256" key="3">
    <source>
        <dbReference type="SAM" id="SignalP"/>
    </source>
</evidence>
<evidence type="ECO:0000259" key="4">
    <source>
        <dbReference type="PROSITE" id="PS50004"/>
    </source>
</evidence>
<accession>A0ABP1Q900</accession>
<protein>
    <recommendedName>
        <fullName evidence="4">C2 domain-containing protein</fullName>
    </recommendedName>
</protein>
<evidence type="ECO:0000313" key="5">
    <source>
        <dbReference type="EMBL" id="CAL8092609.1"/>
    </source>
</evidence>
<dbReference type="InterPro" id="IPR001565">
    <property type="entry name" value="Synaptotagmin"/>
</dbReference>
<feature type="domain" description="C2" evidence="4">
    <location>
        <begin position="368"/>
        <end position="503"/>
    </location>
</feature>
<dbReference type="PROSITE" id="PS50004">
    <property type="entry name" value="C2"/>
    <property type="match status" value="2"/>
</dbReference>
<feature type="compositionally biased region" description="Gly residues" evidence="2">
    <location>
        <begin position="206"/>
        <end position="216"/>
    </location>
</feature>
<dbReference type="CDD" id="cd08390">
    <property type="entry name" value="C2A_Synaptotagmin-15-17"/>
    <property type="match status" value="1"/>
</dbReference>
<feature type="signal peptide" evidence="3">
    <location>
        <begin position="1"/>
        <end position="23"/>
    </location>
</feature>
<dbReference type="PANTHER" id="PTHR10024">
    <property type="entry name" value="SYNAPTOTAGMIN"/>
    <property type="match status" value="1"/>
</dbReference>
<dbReference type="EMBL" id="CAXLJM020000025">
    <property type="protein sequence ID" value="CAL8092609.1"/>
    <property type="molecule type" value="Genomic_DNA"/>
</dbReference>
<sequence>MRTMSSKWREWCTTCACCRKCWSLIWSYCCCCFDGEGDRRKASIRKEDITYILQHPEGESGTSDTFSEVGGGGEGERHGSFTSGSLSVGSSNYSGAGCGGGRGGSASAGPLGGSSSPNKDLKDLVYEQIEARRASSQTMRKESTAPLLDFKSIDFWSALSLTSRASTSEPQPVQPKLLLSPGRRDTIGSQGSADQIRPDLYETVGGTNGSGGGTSGGEECDSESPQCTGALGALHYFLSYDVHSRVLTVRLIEAKDLPKPITRDSSKTDQAHSNPYVKICLLPNQKDSRQTALRKKTQNPRFDENVSFEIPFRELQRRTLQMVVKDFDKYSRHRVIGQVLLPLVDINVLKGVYFWSPLEAVQAASQEDLGELLFSLCYLPAAGRLNVDILRAKQLTPTDLVGGAAPYVKVTVVINERHIKTKKTSYKKYTLDPVFNESLSFDVNSVQLGDCSIIITVLDFNGGVIKDHFIGRLVLGKESSGPHEVNHWKNMLQSQRTAIAQWHSLKSRAHCDENCGVTRHVHY</sequence>
<dbReference type="SUPFAM" id="SSF49562">
    <property type="entry name" value="C2 domain (Calcium/lipid-binding domain, CaLB)"/>
    <property type="match status" value="2"/>
</dbReference>
<dbReference type="PRINTS" id="PR00399">
    <property type="entry name" value="SYNAPTOTAGMN"/>
</dbReference>
<feature type="region of interest" description="Disordered" evidence="2">
    <location>
        <begin position="53"/>
        <end position="81"/>
    </location>
</feature>
<dbReference type="InterPro" id="IPR035892">
    <property type="entry name" value="C2_domain_sf"/>
</dbReference>
<dbReference type="Pfam" id="PF00168">
    <property type="entry name" value="C2"/>
    <property type="match status" value="2"/>
</dbReference>
<evidence type="ECO:0000256" key="1">
    <source>
        <dbReference type="ARBA" id="ARBA00022737"/>
    </source>
</evidence>
<dbReference type="Gene3D" id="2.60.40.150">
    <property type="entry name" value="C2 domain"/>
    <property type="match status" value="2"/>
</dbReference>
<evidence type="ECO:0000256" key="2">
    <source>
        <dbReference type="SAM" id="MobiDB-lite"/>
    </source>
</evidence>
<keyword evidence="1" id="KW-0677">Repeat</keyword>
<comment type="caution">
    <text evidence="5">The sequence shown here is derived from an EMBL/GenBank/DDBJ whole genome shotgun (WGS) entry which is preliminary data.</text>
</comment>
<proteinExistence type="predicted"/>
<dbReference type="Proteomes" id="UP001642540">
    <property type="component" value="Unassembled WGS sequence"/>
</dbReference>
<dbReference type="PANTHER" id="PTHR10024:SF348">
    <property type="entry name" value="SYNAPTOTAGMIN-17"/>
    <property type="match status" value="1"/>
</dbReference>